<name>A0A7L4ZXJ5_9BACT</name>
<comment type="caution">
    <text evidence="1">The sequence shown here is derived from an EMBL/GenBank/DDBJ whole genome shotgun (WGS) entry which is preliminary data.</text>
</comment>
<dbReference type="Proteomes" id="UP000326380">
    <property type="component" value="Unassembled WGS sequence"/>
</dbReference>
<keyword evidence="2" id="KW-1185">Reference proteome</keyword>
<evidence type="ECO:0000313" key="2">
    <source>
        <dbReference type="Proteomes" id="UP000326380"/>
    </source>
</evidence>
<dbReference type="EMBL" id="VTWU01000003">
    <property type="protein sequence ID" value="KAA9333330.1"/>
    <property type="molecule type" value="Genomic_DNA"/>
</dbReference>
<gene>
    <name evidence="1" type="ORF">F0P96_10185</name>
</gene>
<organism evidence="1 2">
    <name type="scientific">Hymenobacter busanensis</name>
    <dbReference type="NCBI Taxonomy" id="2607656"/>
    <lineage>
        <taxon>Bacteria</taxon>
        <taxon>Pseudomonadati</taxon>
        <taxon>Bacteroidota</taxon>
        <taxon>Cytophagia</taxon>
        <taxon>Cytophagales</taxon>
        <taxon>Hymenobacteraceae</taxon>
        <taxon>Hymenobacter</taxon>
    </lineage>
</organism>
<dbReference type="RefSeq" id="WP_151078751.1">
    <property type="nucleotide sequence ID" value="NZ_CP047647.1"/>
</dbReference>
<sequence length="213" mass="22711">MRALLLSLLLGAAVLPALAAAPTDPPTPPVPSTTDGLIAQPWYRPHHLIGQVAGGQGMVTVGVGYTTLRGRLDVDVLTGYVPRKYSITPMGIFTGKATYSPWTLGLGASRWQVRPLSVGGLVNYTASRGMNASLDGKYPKGYYWWPARSRAGAFVGGRVAYELPTKANGQPRTASLYYELGTNDLYLVSLYSNIKALSVADILTLGIGVKVDL</sequence>
<protein>
    <submittedName>
        <fullName evidence="1">Uncharacterized protein</fullName>
    </submittedName>
</protein>
<proteinExistence type="predicted"/>
<accession>A0A7L4ZXJ5</accession>
<dbReference type="AlphaFoldDB" id="A0A7L4ZXJ5"/>
<evidence type="ECO:0000313" key="1">
    <source>
        <dbReference type="EMBL" id="KAA9333330.1"/>
    </source>
</evidence>
<reference evidence="1 2" key="1">
    <citation type="submission" date="2019-09" db="EMBL/GenBank/DDBJ databases">
        <title>Genome sequence of Hymenobacter sp. M3.</title>
        <authorList>
            <person name="Srinivasan S."/>
        </authorList>
    </citation>
    <scope>NUCLEOTIDE SEQUENCE [LARGE SCALE GENOMIC DNA]</scope>
    <source>
        <strain evidence="1 2">M3</strain>
    </source>
</reference>